<comment type="caution">
    <text evidence="2">The sequence shown here is derived from an EMBL/GenBank/DDBJ whole genome shotgun (WGS) entry which is preliminary data.</text>
</comment>
<feature type="domain" description="Peptidase M28" evidence="1">
    <location>
        <begin position="258"/>
        <end position="469"/>
    </location>
</feature>
<dbReference type="PROSITE" id="PS51257">
    <property type="entry name" value="PROKAR_LIPOPROTEIN"/>
    <property type="match status" value="1"/>
</dbReference>
<accession>A0ABW5JHX4</accession>
<dbReference type="SUPFAM" id="SSF53187">
    <property type="entry name" value="Zn-dependent exopeptidases"/>
    <property type="match status" value="1"/>
</dbReference>
<evidence type="ECO:0000313" key="2">
    <source>
        <dbReference type="EMBL" id="MFD2532065.1"/>
    </source>
</evidence>
<dbReference type="Proteomes" id="UP001597460">
    <property type="component" value="Unassembled WGS sequence"/>
</dbReference>
<dbReference type="Gene3D" id="3.40.630.10">
    <property type="entry name" value="Zn peptidases"/>
    <property type="match status" value="1"/>
</dbReference>
<dbReference type="EMBL" id="JBHULI010000024">
    <property type="protein sequence ID" value="MFD2532065.1"/>
    <property type="molecule type" value="Genomic_DNA"/>
</dbReference>
<gene>
    <name evidence="2" type="ORF">ACFSVN_06380</name>
</gene>
<name>A0ABW5JHX4_9BACT</name>
<sequence>MKYTLLLLAVPSFLFSCSESDQIHAPGVQPYFEMVDSEFNADQAYRTVAYVEQYFRVVGNEGFNNSIHYVEGLLQEQGFIEESEATSGDRLTYRIERRPLERPTWEPVSGSLSLGSGESLLEFETNRNLIAINSYSTDGNEEYEVVYAGEGRDLHFDESVEGKVVFAETSVNYLFSEAVLKRGAAGVLAYRMPSYTQPEKNQTSIQFSRVALDDDKKSWGVLLSYAAKEQLKQALEQGNNRINIDLETKIYPSEELTIVAELKGSKYPEDRYVFSAHIQEPGANDNASGVGALAEVAAVSARLLKKGDIDPHRTITYLFGDEIVSTNRFIIEDEERAETIKWGMSLDMVGQDTDKTGGTFLIEKMPDPAAIWTRGEEKHSEWGGRPLNKEDMTPHYFNDFILNRFKEQGKAKDWVVKVNPYEGGSDHVPFLRNDIPGLLLWHFTDQFYHTDNDRIDKVSKSTLKNVGTGALISALVLTGEEEFASSLVLDEITTAAIERLQVEFELSKTELQNGGDLVLETDIMETWADWYVKSIQSSEDILNEPNDAFLQQAGSSVQNVIQEKTRLIELLRDI</sequence>
<dbReference type="RefSeq" id="WP_390300173.1">
    <property type="nucleotide sequence ID" value="NZ_JBHULI010000024.1"/>
</dbReference>
<organism evidence="2 3">
    <name type="scientific">Gracilimonas halophila</name>
    <dbReference type="NCBI Taxonomy" id="1834464"/>
    <lineage>
        <taxon>Bacteria</taxon>
        <taxon>Pseudomonadati</taxon>
        <taxon>Balneolota</taxon>
        <taxon>Balneolia</taxon>
        <taxon>Balneolales</taxon>
        <taxon>Balneolaceae</taxon>
        <taxon>Gracilimonas</taxon>
    </lineage>
</organism>
<evidence type="ECO:0000313" key="3">
    <source>
        <dbReference type="Proteomes" id="UP001597460"/>
    </source>
</evidence>
<dbReference type="Pfam" id="PF04389">
    <property type="entry name" value="Peptidase_M28"/>
    <property type="match status" value="1"/>
</dbReference>
<protein>
    <submittedName>
        <fullName evidence="2">M28 family peptidase</fullName>
    </submittedName>
</protein>
<reference evidence="3" key="1">
    <citation type="journal article" date="2019" name="Int. J. Syst. Evol. Microbiol.">
        <title>The Global Catalogue of Microorganisms (GCM) 10K type strain sequencing project: providing services to taxonomists for standard genome sequencing and annotation.</title>
        <authorList>
            <consortium name="The Broad Institute Genomics Platform"/>
            <consortium name="The Broad Institute Genome Sequencing Center for Infectious Disease"/>
            <person name="Wu L."/>
            <person name="Ma J."/>
        </authorList>
    </citation>
    <scope>NUCLEOTIDE SEQUENCE [LARGE SCALE GENOMIC DNA]</scope>
    <source>
        <strain evidence="3">KCTC 52042</strain>
    </source>
</reference>
<proteinExistence type="predicted"/>
<dbReference type="SUPFAM" id="SSF52025">
    <property type="entry name" value="PA domain"/>
    <property type="match status" value="1"/>
</dbReference>
<dbReference type="InterPro" id="IPR046450">
    <property type="entry name" value="PA_dom_sf"/>
</dbReference>
<dbReference type="Gene3D" id="3.50.30.30">
    <property type="match status" value="1"/>
</dbReference>
<keyword evidence="3" id="KW-1185">Reference proteome</keyword>
<evidence type="ECO:0000259" key="1">
    <source>
        <dbReference type="Pfam" id="PF04389"/>
    </source>
</evidence>
<dbReference type="InterPro" id="IPR007484">
    <property type="entry name" value="Peptidase_M28"/>
</dbReference>